<dbReference type="InterPro" id="IPR003018">
    <property type="entry name" value="GAF"/>
</dbReference>
<evidence type="ECO:0000313" key="4">
    <source>
        <dbReference type="Proteomes" id="UP001500909"/>
    </source>
</evidence>
<reference evidence="3 4" key="1">
    <citation type="journal article" date="2019" name="Int. J. Syst. Evol. Microbiol.">
        <title>The Global Catalogue of Microorganisms (GCM) 10K type strain sequencing project: providing services to taxonomists for standard genome sequencing and annotation.</title>
        <authorList>
            <consortium name="The Broad Institute Genomics Platform"/>
            <consortium name="The Broad Institute Genome Sequencing Center for Infectious Disease"/>
            <person name="Wu L."/>
            <person name="Ma J."/>
        </authorList>
    </citation>
    <scope>NUCLEOTIDE SEQUENCE [LARGE SCALE GENOMIC DNA]</scope>
    <source>
        <strain evidence="3 4">JCM 4805</strain>
    </source>
</reference>
<name>A0ABN1A4I5_9ACTN</name>
<feature type="domain" description="GAF" evidence="2">
    <location>
        <begin position="43"/>
        <end position="198"/>
    </location>
</feature>
<evidence type="ECO:0000259" key="2">
    <source>
        <dbReference type="SMART" id="SM00065"/>
    </source>
</evidence>
<dbReference type="RefSeq" id="WP_052869726.1">
    <property type="nucleotide sequence ID" value="NZ_BAAABY010000024.1"/>
</dbReference>
<evidence type="ECO:0000313" key="3">
    <source>
        <dbReference type="EMBL" id="GAA0467221.1"/>
    </source>
</evidence>
<dbReference type="SMART" id="SM00065">
    <property type="entry name" value="GAF"/>
    <property type="match status" value="1"/>
</dbReference>
<dbReference type="PANTHER" id="PTHR43102">
    <property type="entry name" value="SLR1143 PROTEIN"/>
    <property type="match status" value="1"/>
</dbReference>
<sequence>MNRPAPHLSAATYDPTRHLLLTPDDDEAPARVARLRTLGIGEEPLPAFDDFARNLARTTRAPYAMVNFIDEHRQYFAGLYTPAEEQAPVELGPAPASAQPGRVMARDHGYCPHVIVRRKALVLEDVCDYPRFAGNPVVDEIGIRSYLGAPLIDRTGMALGTVCVVDLEPRPWGREGLETIKSMAARLVDQIHLMEQERTEGL</sequence>
<dbReference type="Gene3D" id="3.30.450.40">
    <property type="match status" value="1"/>
</dbReference>
<dbReference type="InterPro" id="IPR029016">
    <property type="entry name" value="GAF-like_dom_sf"/>
</dbReference>
<dbReference type="EMBL" id="BAAABY010000024">
    <property type="protein sequence ID" value="GAA0467221.1"/>
    <property type="molecule type" value="Genomic_DNA"/>
</dbReference>
<protein>
    <submittedName>
        <fullName evidence="3">GAF domain-containing protein</fullName>
    </submittedName>
</protein>
<comment type="caution">
    <text evidence="3">The sequence shown here is derived from an EMBL/GenBank/DDBJ whole genome shotgun (WGS) entry which is preliminary data.</text>
</comment>
<keyword evidence="4" id="KW-1185">Reference proteome</keyword>
<dbReference type="Proteomes" id="UP001500909">
    <property type="component" value="Unassembled WGS sequence"/>
</dbReference>
<dbReference type="Pfam" id="PF01590">
    <property type="entry name" value="GAF"/>
    <property type="match status" value="1"/>
</dbReference>
<accession>A0ABN1A4I5</accession>
<evidence type="ECO:0000256" key="1">
    <source>
        <dbReference type="SAM" id="MobiDB-lite"/>
    </source>
</evidence>
<gene>
    <name evidence="3" type="ORF">GCM10010361_34250</name>
</gene>
<feature type="region of interest" description="Disordered" evidence="1">
    <location>
        <begin position="1"/>
        <end position="25"/>
    </location>
</feature>
<organism evidence="3 4">
    <name type="scientific">Streptomyces olivaceiscleroticus</name>
    <dbReference type="NCBI Taxonomy" id="68245"/>
    <lineage>
        <taxon>Bacteria</taxon>
        <taxon>Bacillati</taxon>
        <taxon>Actinomycetota</taxon>
        <taxon>Actinomycetes</taxon>
        <taxon>Kitasatosporales</taxon>
        <taxon>Streptomycetaceae</taxon>
        <taxon>Streptomyces</taxon>
    </lineage>
</organism>
<proteinExistence type="predicted"/>
<dbReference type="PANTHER" id="PTHR43102:SF2">
    <property type="entry name" value="GAF DOMAIN-CONTAINING PROTEIN"/>
    <property type="match status" value="1"/>
</dbReference>
<dbReference type="SUPFAM" id="SSF55781">
    <property type="entry name" value="GAF domain-like"/>
    <property type="match status" value="1"/>
</dbReference>